<feature type="compositionally biased region" description="Basic and acidic residues" evidence="2">
    <location>
        <begin position="30"/>
        <end position="57"/>
    </location>
</feature>
<feature type="region of interest" description="Disordered" evidence="2">
    <location>
        <begin position="1"/>
        <end position="57"/>
    </location>
</feature>
<accession>A0A9W7AED5</accession>
<evidence type="ECO:0000259" key="3">
    <source>
        <dbReference type="PROSITE" id="PS50050"/>
    </source>
</evidence>
<sequence>MIGLRTQRSSAPTEGLEDVSAFPGPSKITSARETDADKGDVSGTEERRNVDAREDKGVCTAPQGLQCAKKRTELESEVLLRMDSRNEGSGDVLTFSGPSETILVKEITSDMFRADEADCSKNVGESERVENVDVSSLLVSNKGTGAATAASGLSETIPGKEIDADSSDVFRIDEICCVENAREGDRVHTDPLTVSDEDLEDFTTSSGLSKSRQAKVNVSTNLGVSTMTGHTKIDNAPFLTKLVPLLLDNAILCSAITAPGCEEGVAEHSEDVRAYIEQAAKFFSASHEEKKEWITITPRGSGGDSAQGTPRGLSREEESLKNNAGSASNSFAALCEGDTMEDGSDFYSEIDLEWVRSLRGQQVKTKKKAHSSTKKVDANSRDVFSIDEKYCVVNFGEGVTTSSGFSETILEKKINTDSSDASHTDEIYGSDNAGKSERVKHVGVYPITVSNEGMEVVTTSFGLSEIILVEQISADGSEHFNTCLQNFGNNAEPKTKMRYKTLSKKGRSLFKQQLHTSRWVYMALILLSLLGHVNADAPASSHGWDFRNCVTGQNVLDTGEDGGKTASPINGPTCSAIGISLDGNDDYVNINESWEWGGATSFEVYVKYDSFNSYSYVFHFANGHQSNNVFLRNEGTSTIRWNIYEGGMSKSLSTSNFDSSTWTHLVATISGTTMKLYKNGALTGTKTDGLEPNVLTRTFHNIGGQYNQGGSLDGTIAYIKMWHGVELQQSDVTSLYSPHNTAHYFWDFRGCNTGGTVTDSIAGDLVATPMNGPVCGADGLSLDGSDDYADIDDWEWGGTTSFEVYVKYDSFNSYSQVFNFGNGDSSDNVYLHNQGSTSTIEWSVYQGSTGKTLTTSNFDSSTWTHVVVTVSGTTMKTVYKNGFLVGSKTDGHEPNVLTRADHIIGSTNSGGMNYFMDGTIAYVKMWHGVELQQSDVTSLYAPHNTAHHFWDFRGCNTGGTVTDSIAGDLVATPMNGPVCGADGLSLDGSDDYADIDDWEWGGTTSFEMYVKYDSFNSHSRIFDFGNAGYDENVLLKNLETSDIRFYILDGVGEGLASSNARGLGSGNFESATWTHVVVTVSGNTMKVYKNGILAGTNTDGWEPNVLTRTNHIIGARNTMANYMDGTIAYVKMWHGVELQQSDVTNLYAPHNTAHHFWSFLGCDSESSITDSTAGDLVATPMNGASCSAEGMVMDGVDNYVDIGDWEWGGTTSFEVYVKYDSFSKDSRIFDFGSGANRDNVILRSWGTTSEMDWSVRQESTFKGFHTNNFDSSTWTHVVATVSGTTMKIYKNGVLAGSKTDGWEPNVLTRTQHWLGRSAWSSDGYFDGTIAYLKIWHGVELSQDDVSSLPSVPCGPGTYGTSFPDCSICPHGSFNPSVGATSCQTCGVGTYNPDDGTSHALHDSASDCLICPAGKFNADEGSDASLHSSCNVCTAGKYNTDPGTAASAHVQCLSCRAGKYLEDDGTTATAHDESRDCHKCSAGKYSSIAGSTTCNECDGDEVSAPGATECSTCVPGFVCDGGSVTPCVPGTYSRDDSDCLHCDEGHMCPGSSDKVECQAGTYQPNKQQQECLPCSAGKYQPDTQSSGCLECPVGHFCPRGSVSPLQCGNIALFCPAGSTTVNPAQDGYYTLNEDGELESELTRASEQLCPLGHACSGGSLTPCLKDETFQNNEGHSNCQQCAVCSPGTYELSPCTTTEDRVCQSCDAGSASSGGLVKNCELCDSLTGEFSSGLGNSACMRVPPGAMPFKNASGFSYCPPGTASPAGENCTSCSNPGEFSPGWGNNVCLRTPAGSMPFVNRSGYTLCRPGTSSLSGLDCMLCEAGKFSSEPGSELCTSCPNNQDSVPGSTSCSCKNGFEETISDGVLVCECPRGFTLSDGLCRVCPQGKFKEDRGNQACLSCDQKALSGSSSTRHSIMNESEAHAFPPISRHNCTCEVGFFHRPLALESDSTDTGMKVGTCEYCPDGTNCTDPGITLETLPLVSGYWRSGFDSEKIEKCYTPKACTQANVTVEPGKETTQCAEGHEGPICNVCADMYAKSVTGQCE</sequence>
<dbReference type="Pfam" id="PF00020">
    <property type="entry name" value="TNFR_c6"/>
    <property type="match status" value="1"/>
</dbReference>
<keyword evidence="1" id="KW-1015">Disulfide bond</keyword>
<dbReference type="SMART" id="SM01411">
    <property type="entry name" value="Ephrin_rec_like"/>
    <property type="match status" value="9"/>
</dbReference>
<dbReference type="SUPFAM" id="SSF49899">
    <property type="entry name" value="Concanavalin A-like lectins/glucanases"/>
    <property type="match status" value="4"/>
</dbReference>
<feature type="disulfide bond" evidence="1">
    <location>
        <begin position="1662"/>
        <end position="1677"/>
    </location>
</feature>
<dbReference type="InterPro" id="IPR009030">
    <property type="entry name" value="Growth_fac_rcpt_cys_sf"/>
</dbReference>
<dbReference type="PROSITE" id="PS00652">
    <property type="entry name" value="TNFR_NGFR_1"/>
    <property type="match status" value="1"/>
</dbReference>
<gene>
    <name evidence="4" type="ORF">TL16_g04526</name>
</gene>
<feature type="region of interest" description="Disordered" evidence="2">
    <location>
        <begin position="296"/>
        <end position="324"/>
    </location>
</feature>
<name>A0A9W7AED5_9STRA</name>
<dbReference type="Proteomes" id="UP001162640">
    <property type="component" value="Unassembled WGS sequence"/>
</dbReference>
<protein>
    <recommendedName>
        <fullName evidence="3">TNFR-Cys domain-containing protein</fullName>
    </recommendedName>
</protein>
<proteinExistence type="predicted"/>
<dbReference type="Gene3D" id="2.60.120.200">
    <property type="match status" value="4"/>
</dbReference>
<organism evidence="4 5">
    <name type="scientific">Triparma laevis f. inornata</name>
    <dbReference type="NCBI Taxonomy" id="1714386"/>
    <lineage>
        <taxon>Eukaryota</taxon>
        <taxon>Sar</taxon>
        <taxon>Stramenopiles</taxon>
        <taxon>Ochrophyta</taxon>
        <taxon>Bolidophyceae</taxon>
        <taxon>Parmales</taxon>
        <taxon>Triparmaceae</taxon>
        <taxon>Triparma</taxon>
    </lineage>
</organism>
<dbReference type="SMART" id="SM00208">
    <property type="entry name" value="TNFR"/>
    <property type="match status" value="3"/>
</dbReference>
<dbReference type="Pfam" id="PF07699">
    <property type="entry name" value="Ephrin_rec_like"/>
    <property type="match status" value="1"/>
</dbReference>
<evidence type="ECO:0000256" key="2">
    <source>
        <dbReference type="SAM" id="MobiDB-lite"/>
    </source>
</evidence>
<evidence type="ECO:0000256" key="1">
    <source>
        <dbReference type="PROSITE-ProRule" id="PRU00206"/>
    </source>
</evidence>
<feature type="repeat" description="TNFR-Cys" evidence="1">
    <location>
        <begin position="1661"/>
        <end position="1701"/>
    </location>
</feature>
<dbReference type="InterPro" id="IPR011641">
    <property type="entry name" value="Tyr-kin_ephrin_A/B_rcpt-like"/>
</dbReference>
<feature type="disulfide bond" evidence="1">
    <location>
        <begin position="1683"/>
        <end position="1701"/>
    </location>
</feature>
<evidence type="ECO:0000313" key="4">
    <source>
        <dbReference type="EMBL" id="GMH66849.1"/>
    </source>
</evidence>
<dbReference type="Gene3D" id="2.10.50.10">
    <property type="entry name" value="Tumor Necrosis Factor Receptor, subunit A, domain 2"/>
    <property type="match status" value="6"/>
</dbReference>
<dbReference type="EMBL" id="BLQM01000125">
    <property type="protein sequence ID" value="GMH66849.1"/>
    <property type="molecule type" value="Genomic_DNA"/>
</dbReference>
<comment type="caution">
    <text evidence="4">The sequence shown here is derived from an EMBL/GenBank/DDBJ whole genome shotgun (WGS) entry which is preliminary data.</text>
</comment>
<feature type="disulfide bond" evidence="1">
    <location>
        <begin position="1680"/>
        <end position="1693"/>
    </location>
</feature>
<dbReference type="PROSITE" id="PS50050">
    <property type="entry name" value="TNFR_NGFR_2"/>
    <property type="match status" value="1"/>
</dbReference>
<feature type="compositionally biased region" description="Polar residues" evidence="2">
    <location>
        <begin position="1"/>
        <end position="12"/>
    </location>
</feature>
<evidence type="ECO:0000313" key="5">
    <source>
        <dbReference type="Proteomes" id="UP001162640"/>
    </source>
</evidence>
<dbReference type="SUPFAM" id="SSF57184">
    <property type="entry name" value="Growth factor receptor domain"/>
    <property type="match status" value="2"/>
</dbReference>
<dbReference type="PANTHER" id="PTHR46967:SF2">
    <property type="entry name" value="SUSHI, VON WILLEBRAND FACTOR TYPE A, EGF AND PENTRAXIN DOMAIN-CONTAINING PROTEIN 1-LIKE"/>
    <property type="match status" value="1"/>
</dbReference>
<reference evidence="5" key="1">
    <citation type="journal article" date="2023" name="Commun. Biol.">
        <title>Genome analysis of Parmales, the sister group of diatoms, reveals the evolutionary specialization of diatoms from phago-mixotrophs to photoautotrophs.</title>
        <authorList>
            <person name="Ban H."/>
            <person name="Sato S."/>
            <person name="Yoshikawa S."/>
            <person name="Yamada K."/>
            <person name="Nakamura Y."/>
            <person name="Ichinomiya M."/>
            <person name="Sato N."/>
            <person name="Blanc-Mathieu R."/>
            <person name="Endo H."/>
            <person name="Kuwata A."/>
            <person name="Ogata H."/>
        </authorList>
    </citation>
    <scope>NUCLEOTIDE SEQUENCE [LARGE SCALE GENOMIC DNA]</scope>
</reference>
<dbReference type="InterPro" id="IPR001368">
    <property type="entry name" value="TNFR/NGFR_Cys_rich_reg"/>
</dbReference>
<feature type="domain" description="TNFR-Cys" evidence="3">
    <location>
        <begin position="1661"/>
        <end position="1701"/>
    </location>
</feature>
<dbReference type="Pfam" id="PF13385">
    <property type="entry name" value="Laminin_G_3"/>
    <property type="match status" value="4"/>
</dbReference>
<dbReference type="InterPro" id="IPR013320">
    <property type="entry name" value="ConA-like_dom_sf"/>
</dbReference>
<dbReference type="PANTHER" id="PTHR46967">
    <property type="entry name" value="INSULIN-LIKE GROWTH FACTOR BINDING PROTEIN,N-TERMINAL"/>
    <property type="match status" value="1"/>
</dbReference>